<dbReference type="InterPro" id="IPR000683">
    <property type="entry name" value="Gfo/Idh/MocA-like_OxRdtase_N"/>
</dbReference>
<dbReference type="Proteomes" id="UP000182977">
    <property type="component" value="Chromosome I"/>
</dbReference>
<dbReference type="Gene3D" id="3.30.360.10">
    <property type="entry name" value="Dihydrodipicolinate Reductase, domain 2"/>
    <property type="match status" value="1"/>
</dbReference>
<proteinExistence type="predicted"/>
<reference evidence="4" key="1">
    <citation type="submission" date="2016-10" db="EMBL/GenBank/DDBJ databases">
        <authorList>
            <person name="Varghese N."/>
            <person name="Submissions S."/>
        </authorList>
    </citation>
    <scope>NUCLEOTIDE SEQUENCE [LARGE SCALE GENOMIC DNA]</scope>
    <source>
        <strain evidence="4">DSM 45079</strain>
    </source>
</reference>
<sequence length="367" mass="38541">MKQHEGGTLEMSDHVSAPLNVAVVGAGYWGPNLARNFAMAPDWELVAVCDLDEARAAKVARASGGADVETSLDRLLARDDVDAVAVATPARTHHPIATAALRAGKHVVVEKPLADTGERAAEIVDLAAERGLVLMTDHTYCYTPAVLKIAELVAEGALGDILFVDSIRINLGLVQPDVDVLWDLAPHDLSILDAVLPGGLRPVGVSAHGADPLGAGKACLAYLSMPLENGGMAHVHVNWLSPTKIRQMVIGGSRRTLVWDDLNPQQRLSVYDRGVDLAQTAATAPDRAAATVSYRLGDTWSPALPEKEALGLMVGEFAASIRERRAPRTDGTAGLRVLGVLEAASASLTAGGMFTSTTAGTHTEVLA</sequence>
<feature type="domain" description="Gfo/Idh/MocA-like oxidoreductase N-terminal" evidence="1">
    <location>
        <begin position="19"/>
        <end position="138"/>
    </location>
</feature>
<name>A0A1H2J1T1_9ACTN</name>
<accession>A0A1H2J1T1</accession>
<dbReference type="PANTHER" id="PTHR43377">
    <property type="entry name" value="BILIVERDIN REDUCTASE A"/>
    <property type="match status" value="1"/>
</dbReference>
<dbReference type="GO" id="GO:0000166">
    <property type="term" value="F:nucleotide binding"/>
    <property type="evidence" value="ECO:0007669"/>
    <property type="project" value="InterPro"/>
</dbReference>
<dbReference type="Pfam" id="PF22725">
    <property type="entry name" value="GFO_IDH_MocA_C3"/>
    <property type="match status" value="1"/>
</dbReference>
<dbReference type="InterPro" id="IPR055170">
    <property type="entry name" value="GFO_IDH_MocA-like_dom"/>
</dbReference>
<protein>
    <submittedName>
        <fullName evidence="3">Predicted dehydrogenase</fullName>
    </submittedName>
</protein>
<dbReference type="Gene3D" id="3.40.50.720">
    <property type="entry name" value="NAD(P)-binding Rossmann-like Domain"/>
    <property type="match status" value="1"/>
</dbReference>
<feature type="domain" description="GFO/IDH/MocA-like oxidoreductase" evidence="2">
    <location>
        <begin position="147"/>
        <end position="257"/>
    </location>
</feature>
<dbReference type="Pfam" id="PF01408">
    <property type="entry name" value="GFO_IDH_MocA"/>
    <property type="match status" value="1"/>
</dbReference>
<evidence type="ECO:0000259" key="1">
    <source>
        <dbReference type="Pfam" id="PF01408"/>
    </source>
</evidence>
<dbReference type="SUPFAM" id="SSF51735">
    <property type="entry name" value="NAD(P)-binding Rossmann-fold domains"/>
    <property type="match status" value="1"/>
</dbReference>
<dbReference type="InterPro" id="IPR036291">
    <property type="entry name" value="NAD(P)-bd_dom_sf"/>
</dbReference>
<dbReference type="PANTHER" id="PTHR43377:SF6">
    <property type="entry name" value="GFO_IDH_MOCA-LIKE OXIDOREDUCTASE N-TERMINAL DOMAIN-CONTAINING PROTEIN"/>
    <property type="match status" value="1"/>
</dbReference>
<gene>
    <name evidence="3" type="ORF">SAMN04488563_2202</name>
</gene>
<evidence type="ECO:0000313" key="3">
    <source>
        <dbReference type="EMBL" id="SDU50161.1"/>
    </source>
</evidence>
<evidence type="ECO:0000313" key="4">
    <source>
        <dbReference type="Proteomes" id="UP000182977"/>
    </source>
</evidence>
<dbReference type="AlphaFoldDB" id="A0A1H2J1T1"/>
<dbReference type="EMBL" id="LT629791">
    <property type="protein sequence ID" value="SDU50161.1"/>
    <property type="molecule type" value="Genomic_DNA"/>
</dbReference>
<organism evidence="3 4">
    <name type="scientific">Jiangella alkaliphila</name>
    <dbReference type="NCBI Taxonomy" id="419479"/>
    <lineage>
        <taxon>Bacteria</taxon>
        <taxon>Bacillati</taxon>
        <taxon>Actinomycetota</taxon>
        <taxon>Actinomycetes</taxon>
        <taxon>Jiangellales</taxon>
        <taxon>Jiangellaceae</taxon>
        <taxon>Jiangella</taxon>
    </lineage>
</organism>
<dbReference type="InterPro" id="IPR051450">
    <property type="entry name" value="Gfo/Idh/MocA_Oxidoreductases"/>
</dbReference>
<evidence type="ECO:0000259" key="2">
    <source>
        <dbReference type="Pfam" id="PF22725"/>
    </source>
</evidence>
<dbReference type="STRING" id="419479.SAMN04488563_2202"/>
<keyword evidence="4" id="KW-1185">Reference proteome</keyword>
<dbReference type="SUPFAM" id="SSF55347">
    <property type="entry name" value="Glyceraldehyde-3-phosphate dehydrogenase-like, C-terminal domain"/>
    <property type="match status" value="1"/>
</dbReference>